<dbReference type="Pfam" id="PF01328">
    <property type="entry name" value="Peroxidase_2"/>
    <property type="match status" value="1"/>
</dbReference>
<feature type="domain" description="Heme haloperoxidase family profile" evidence="9">
    <location>
        <begin position="72"/>
        <end position="324"/>
    </location>
</feature>
<feature type="chain" id="PRO_5001681116" description="Heme haloperoxidase family profile domain-containing protein" evidence="8">
    <location>
        <begin position="21"/>
        <end position="447"/>
    </location>
</feature>
<gene>
    <name evidence="10" type="ORF">A1O9_10801</name>
</gene>
<evidence type="ECO:0000256" key="6">
    <source>
        <dbReference type="ARBA" id="ARBA00023004"/>
    </source>
</evidence>
<evidence type="ECO:0000313" key="11">
    <source>
        <dbReference type="Proteomes" id="UP000027920"/>
    </source>
</evidence>
<dbReference type="PANTHER" id="PTHR33577">
    <property type="entry name" value="STERIGMATOCYSTIN BIOSYNTHESIS PEROXIDASE STCC-RELATED"/>
    <property type="match status" value="1"/>
</dbReference>
<keyword evidence="4" id="KW-0479">Metal-binding</keyword>
<evidence type="ECO:0000256" key="7">
    <source>
        <dbReference type="ARBA" id="ARBA00025795"/>
    </source>
</evidence>
<evidence type="ECO:0000256" key="2">
    <source>
        <dbReference type="ARBA" id="ARBA00022559"/>
    </source>
</evidence>
<comment type="cofactor">
    <cofactor evidence="1">
        <name>heme b</name>
        <dbReference type="ChEBI" id="CHEBI:60344"/>
    </cofactor>
</comment>
<dbReference type="GO" id="GO:0004601">
    <property type="term" value="F:peroxidase activity"/>
    <property type="evidence" value="ECO:0007669"/>
    <property type="project" value="UniProtKB-KW"/>
</dbReference>
<dbReference type="PROSITE" id="PS51405">
    <property type="entry name" value="HEME_HALOPEROXIDASE"/>
    <property type="match status" value="1"/>
</dbReference>
<dbReference type="AlphaFoldDB" id="A0A072NZ73"/>
<dbReference type="GeneID" id="25285705"/>
<name>A0A072NZ73_9EURO</name>
<dbReference type="HOGENOM" id="CLU_029871_3_1_1"/>
<dbReference type="STRING" id="1182545.A0A072NZ73"/>
<proteinExistence type="inferred from homology"/>
<keyword evidence="6" id="KW-0408">Iron</keyword>
<evidence type="ECO:0000256" key="4">
    <source>
        <dbReference type="ARBA" id="ARBA00022723"/>
    </source>
</evidence>
<dbReference type="GO" id="GO:0046872">
    <property type="term" value="F:metal ion binding"/>
    <property type="evidence" value="ECO:0007669"/>
    <property type="project" value="UniProtKB-KW"/>
</dbReference>
<dbReference type="RefSeq" id="XP_013255486.1">
    <property type="nucleotide sequence ID" value="XM_013400032.1"/>
</dbReference>
<dbReference type="PANTHER" id="PTHR33577:SF16">
    <property type="entry name" value="HEME HALOPEROXIDASE FAMILY PROFILE DOMAIN-CONTAINING PROTEIN"/>
    <property type="match status" value="1"/>
</dbReference>
<organism evidence="10 11">
    <name type="scientific">Exophiala aquamarina CBS 119918</name>
    <dbReference type="NCBI Taxonomy" id="1182545"/>
    <lineage>
        <taxon>Eukaryota</taxon>
        <taxon>Fungi</taxon>
        <taxon>Dikarya</taxon>
        <taxon>Ascomycota</taxon>
        <taxon>Pezizomycotina</taxon>
        <taxon>Eurotiomycetes</taxon>
        <taxon>Chaetothyriomycetidae</taxon>
        <taxon>Chaetothyriales</taxon>
        <taxon>Herpotrichiellaceae</taxon>
        <taxon>Exophiala</taxon>
    </lineage>
</organism>
<keyword evidence="8" id="KW-0732">Signal</keyword>
<dbReference type="VEuPathDB" id="FungiDB:A1O9_10801"/>
<dbReference type="InterPro" id="IPR036851">
    <property type="entry name" value="Chloroperoxidase-like_sf"/>
</dbReference>
<keyword evidence="2" id="KW-0575">Peroxidase</keyword>
<dbReference type="EMBL" id="AMGV01000015">
    <property type="protein sequence ID" value="KEF52896.1"/>
    <property type="molecule type" value="Genomic_DNA"/>
</dbReference>
<evidence type="ECO:0000256" key="1">
    <source>
        <dbReference type="ARBA" id="ARBA00001970"/>
    </source>
</evidence>
<evidence type="ECO:0000256" key="5">
    <source>
        <dbReference type="ARBA" id="ARBA00023002"/>
    </source>
</evidence>
<evidence type="ECO:0000256" key="8">
    <source>
        <dbReference type="SAM" id="SignalP"/>
    </source>
</evidence>
<dbReference type="SUPFAM" id="SSF47571">
    <property type="entry name" value="Cloroperoxidase"/>
    <property type="match status" value="1"/>
</dbReference>
<evidence type="ECO:0000259" key="9">
    <source>
        <dbReference type="PROSITE" id="PS51405"/>
    </source>
</evidence>
<evidence type="ECO:0000313" key="10">
    <source>
        <dbReference type="EMBL" id="KEF52896.1"/>
    </source>
</evidence>
<keyword evidence="3" id="KW-0349">Heme</keyword>
<comment type="similarity">
    <text evidence="7">Belongs to the chloroperoxidase family.</text>
</comment>
<dbReference type="Gene3D" id="1.10.489.10">
    <property type="entry name" value="Chloroperoxidase-like"/>
    <property type="match status" value="1"/>
</dbReference>
<keyword evidence="5" id="KW-0560">Oxidoreductase</keyword>
<feature type="signal peptide" evidence="8">
    <location>
        <begin position="1"/>
        <end position="20"/>
    </location>
</feature>
<evidence type="ECO:0000256" key="3">
    <source>
        <dbReference type="ARBA" id="ARBA00022617"/>
    </source>
</evidence>
<accession>A0A072NZ73</accession>
<protein>
    <recommendedName>
        <fullName evidence="9">Heme haloperoxidase family profile domain-containing protein</fullName>
    </recommendedName>
</protein>
<dbReference type="OrthoDB" id="407298at2759"/>
<comment type="caution">
    <text evidence="10">The sequence shown here is derived from an EMBL/GenBank/DDBJ whole genome shotgun (WGS) entry which is preliminary data.</text>
</comment>
<dbReference type="Proteomes" id="UP000027920">
    <property type="component" value="Unassembled WGS sequence"/>
</dbReference>
<reference evidence="10 11" key="1">
    <citation type="submission" date="2013-03" db="EMBL/GenBank/DDBJ databases">
        <title>The Genome Sequence of Exophiala aquamarina CBS 119918.</title>
        <authorList>
            <consortium name="The Broad Institute Genomics Platform"/>
            <person name="Cuomo C."/>
            <person name="de Hoog S."/>
            <person name="Gorbushina A."/>
            <person name="Walker B."/>
            <person name="Young S.K."/>
            <person name="Zeng Q."/>
            <person name="Gargeya S."/>
            <person name="Fitzgerald M."/>
            <person name="Haas B."/>
            <person name="Abouelleil A."/>
            <person name="Allen A.W."/>
            <person name="Alvarado L."/>
            <person name="Arachchi H.M."/>
            <person name="Berlin A.M."/>
            <person name="Chapman S.B."/>
            <person name="Gainer-Dewar J."/>
            <person name="Goldberg J."/>
            <person name="Griggs A."/>
            <person name="Gujja S."/>
            <person name="Hansen M."/>
            <person name="Howarth C."/>
            <person name="Imamovic A."/>
            <person name="Ireland A."/>
            <person name="Larimer J."/>
            <person name="McCowan C."/>
            <person name="Murphy C."/>
            <person name="Pearson M."/>
            <person name="Poon T.W."/>
            <person name="Priest M."/>
            <person name="Roberts A."/>
            <person name="Saif S."/>
            <person name="Shea T."/>
            <person name="Sisk P."/>
            <person name="Sykes S."/>
            <person name="Wortman J."/>
            <person name="Nusbaum C."/>
            <person name="Birren B."/>
        </authorList>
    </citation>
    <scope>NUCLEOTIDE SEQUENCE [LARGE SCALE GENOMIC DNA]</scope>
    <source>
        <strain evidence="10 11">CBS 119918</strain>
    </source>
</reference>
<keyword evidence="11" id="KW-1185">Reference proteome</keyword>
<sequence>MRVSLSFWCTLFGCIVVSTSFPTAANLAILARSGGLDIPDDLTLEEVYRHVESQKEKRLLIDPLTTPIEVDGLHEWRAPDFAAGAQRGPCPGLNALANHGYMDRSGVAKFLDVIGSINHVYGMDVGLATILSVMGTVWTGNPLSLSPGFSIDGTSPRVQNLLGNLLGVLGEPQGIGRSHNFIESDASLTRDDLYLTGDASTMNMTKFLKLYNRPGVGINVISTDDVVEHSVEGLQECIATNPYCWYGPYTGMVARNAGVAFTARLLSNHSTENPRGILTKDVFKSFWGVVENNDGELEYKRGWERIPENWYKTPVDYGLIQLNLDFIDWFLKYPQLASIGGNTGTVNSFTPLDISDLSGGLLNVETLLEGNNLICFALQVVKTVSPNSLSNLFQTLAVPLGLLTDALGDAITGLTCPPFGDIAYGGQPLWDSLIKDFAGPAKAASPL</sequence>
<dbReference type="InterPro" id="IPR000028">
    <property type="entry name" value="Chloroperoxidase"/>
</dbReference>